<sequence>MLLLLKLTSTKISCASNNQSFDTQASTLIISDDKADTLTLKTGDTITYTFPF</sequence>
<gene>
    <name evidence="1" type="ORF">H0A76_09870</name>
</gene>
<evidence type="ECO:0000313" key="1">
    <source>
        <dbReference type="EMBL" id="NYT28153.1"/>
    </source>
</evidence>
<dbReference type="AlphaFoldDB" id="A0A853F2G5"/>
<proteinExistence type="predicted"/>
<accession>A0A853F2G5</accession>
<protein>
    <submittedName>
        <fullName evidence="1">Uncharacterized protein</fullName>
    </submittedName>
</protein>
<name>A0A853F2G5_9GAMM</name>
<organism evidence="1 2">
    <name type="scientific">Candidatus Thiodubiliella endoseptemdiera</name>
    <dbReference type="NCBI Taxonomy" id="2738886"/>
    <lineage>
        <taxon>Bacteria</taxon>
        <taxon>Pseudomonadati</taxon>
        <taxon>Pseudomonadota</taxon>
        <taxon>Gammaproteobacteria</taxon>
        <taxon>Candidatus Pseudothioglobaceae</taxon>
        <taxon>Candidatus Thiodubiliella</taxon>
    </lineage>
</organism>
<reference evidence="1 2" key="1">
    <citation type="submission" date="2020-05" db="EMBL/GenBank/DDBJ databases">
        <title>Horizontal transmission and recombination maintain forever young bacterial symbiont genomes.</title>
        <authorList>
            <person name="Russell S.L."/>
            <person name="Pepper-Tunick E."/>
            <person name="Svedberg J."/>
            <person name="Byrne A."/>
            <person name="Ruelas Castillo J."/>
            <person name="Vollmers C."/>
            <person name="Beinart R.A."/>
            <person name="Corbett-Detig R."/>
        </authorList>
    </citation>
    <scope>NUCLEOTIDE SEQUENCE [LARGE SCALE GENOMIC DNA]</scope>
    <source>
        <strain evidence="1">455</strain>
    </source>
</reference>
<comment type="caution">
    <text evidence="1">The sequence shown here is derived from an EMBL/GenBank/DDBJ whole genome shotgun (WGS) entry which is preliminary data.</text>
</comment>
<evidence type="ECO:0000313" key="2">
    <source>
        <dbReference type="Proteomes" id="UP000568751"/>
    </source>
</evidence>
<dbReference type="EMBL" id="JACCHT010000002">
    <property type="protein sequence ID" value="NYT28153.1"/>
    <property type="molecule type" value="Genomic_DNA"/>
</dbReference>
<dbReference type="Proteomes" id="UP000568751">
    <property type="component" value="Unassembled WGS sequence"/>
</dbReference>